<dbReference type="PANTHER" id="PTHR23502">
    <property type="entry name" value="MAJOR FACILITATOR SUPERFAMILY"/>
    <property type="match status" value="1"/>
</dbReference>
<keyword evidence="11" id="KW-1185">Reference proteome</keyword>
<feature type="transmembrane region" description="Helical" evidence="8">
    <location>
        <begin position="165"/>
        <end position="185"/>
    </location>
</feature>
<comment type="similarity">
    <text evidence="2">Belongs to the major facilitator superfamily. Bcr/CmlA family.</text>
</comment>
<protein>
    <submittedName>
        <fullName evidence="10">Sulfonamide resistance protein</fullName>
    </submittedName>
</protein>
<feature type="transmembrane region" description="Helical" evidence="8">
    <location>
        <begin position="104"/>
        <end position="123"/>
    </location>
</feature>
<dbReference type="InterPro" id="IPR011701">
    <property type="entry name" value="MFS"/>
</dbReference>
<keyword evidence="4" id="KW-1003">Cell membrane</keyword>
<feature type="transmembrane region" description="Helical" evidence="8">
    <location>
        <begin position="135"/>
        <end position="159"/>
    </location>
</feature>
<keyword evidence="7 8" id="KW-0472">Membrane</keyword>
<dbReference type="GO" id="GO:1990961">
    <property type="term" value="P:xenobiotic detoxification by transmembrane export across the plasma membrane"/>
    <property type="evidence" value="ECO:0007669"/>
    <property type="project" value="InterPro"/>
</dbReference>
<dbReference type="Gene3D" id="1.20.1720.10">
    <property type="entry name" value="Multidrug resistance protein D"/>
    <property type="match status" value="1"/>
</dbReference>
<evidence type="ECO:0000259" key="9">
    <source>
        <dbReference type="PROSITE" id="PS50850"/>
    </source>
</evidence>
<comment type="subcellular location">
    <subcellularLocation>
        <location evidence="1">Cell membrane</location>
        <topology evidence="1">Multi-pass membrane protein</topology>
    </subcellularLocation>
</comment>
<dbReference type="SUPFAM" id="SSF103473">
    <property type="entry name" value="MFS general substrate transporter"/>
    <property type="match status" value="1"/>
</dbReference>
<accession>A0A143PL18</accession>
<keyword evidence="3" id="KW-0813">Transport</keyword>
<dbReference type="Pfam" id="PF07690">
    <property type="entry name" value="MFS_1"/>
    <property type="match status" value="1"/>
</dbReference>
<evidence type="ECO:0000256" key="3">
    <source>
        <dbReference type="ARBA" id="ARBA00022448"/>
    </source>
</evidence>
<evidence type="ECO:0000313" key="11">
    <source>
        <dbReference type="Proteomes" id="UP000076079"/>
    </source>
</evidence>
<dbReference type="CDD" id="cd17320">
    <property type="entry name" value="MFS_MdfA_MDR_like"/>
    <property type="match status" value="1"/>
</dbReference>
<feature type="transmembrane region" description="Helical" evidence="8">
    <location>
        <begin position="246"/>
        <end position="265"/>
    </location>
</feature>
<dbReference type="KEGG" id="abac:LuPra_01993"/>
<dbReference type="EMBL" id="CP015136">
    <property type="protein sequence ID" value="AMY08788.1"/>
    <property type="molecule type" value="Genomic_DNA"/>
</dbReference>
<evidence type="ECO:0000256" key="5">
    <source>
        <dbReference type="ARBA" id="ARBA00022692"/>
    </source>
</evidence>
<sequence>MTEAPRGHAGLILLLGSLTAIAPMSIDMYLPAFPALQATFATDAAAVQRTLSVFFIGLALGQLFYGPLSDRYGRRRPLLVGLALYTVASAGCALAGSIPQLMCWRGLQALGGCAGVVMARAVVRDVFGPREAARVLSSLMLVMGVAPILAPMVGGWVLAHAGWRALFGILVAFGAATWVAVARGLPDTPPAARATTLTVASVAAAFGRVARHARFRRFAGAGALAQCVLFAYIAGAPFLYMQVLGLSPTGFAAMFGLNSLGLIAASQINRGLLTRETARDVLSRALVLQILAAALFVVLARAVTPGLFRLAGPVWLVVLLLGFVLPNTTALALAPFDRDAGTASALLGSLQYGTSGLATLVVSAAFDGTLRPMAVAILLFVGGAWVLATRRIPAQPDL</sequence>
<dbReference type="GO" id="GO:0042910">
    <property type="term" value="F:xenobiotic transmembrane transporter activity"/>
    <property type="evidence" value="ECO:0007669"/>
    <property type="project" value="InterPro"/>
</dbReference>
<dbReference type="RefSeq" id="WP_110170597.1">
    <property type="nucleotide sequence ID" value="NZ_CP015136.1"/>
</dbReference>
<organism evidence="10 11">
    <name type="scientific">Luteitalea pratensis</name>
    <dbReference type="NCBI Taxonomy" id="1855912"/>
    <lineage>
        <taxon>Bacteria</taxon>
        <taxon>Pseudomonadati</taxon>
        <taxon>Acidobacteriota</taxon>
        <taxon>Vicinamibacteria</taxon>
        <taxon>Vicinamibacterales</taxon>
        <taxon>Vicinamibacteraceae</taxon>
        <taxon>Luteitalea</taxon>
    </lineage>
</organism>
<evidence type="ECO:0000313" key="10">
    <source>
        <dbReference type="EMBL" id="AMY08788.1"/>
    </source>
</evidence>
<dbReference type="OrthoDB" id="9816041at2"/>
<evidence type="ECO:0000256" key="6">
    <source>
        <dbReference type="ARBA" id="ARBA00022989"/>
    </source>
</evidence>
<evidence type="ECO:0000256" key="8">
    <source>
        <dbReference type="SAM" id="Phobius"/>
    </source>
</evidence>
<keyword evidence="6 8" id="KW-1133">Transmembrane helix</keyword>
<dbReference type="AlphaFoldDB" id="A0A143PL18"/>
<dbReference type="STRING" id="1855912.LuPra_01993"/>
<dbReference type="GO" id="GO:0005886">
    <property type="term" value="C:plasma membrane"/>
    <property type="evidence" value="ECO:0007669"/>
    <property type="project" value="UniProtKB-SubCell"/>
</dbReference>
<reference evidence="11" key="2">
    <citation type="submission" date="2016-04" db="EMBL/GenBank/DDBJ databases">
        <title>First Complete Genome Sequence of a Subdivision 6 Acidobacterium.</title>
        <authorList>
            <person name="Huang S."/>
            <person name="Vieira S."/>
            <person name="Bunk B."/>
            <person name="Riedel T."/>
            <person name="Sproeer C."/>
            <person name="Overmann J."/>
        </authorList>
    </citation>
    <scope>NUCLEOTIDE SEQUENCE [LARGE SCALE GENOMIC DNA]</scope>
    <source>
        <strain evidence="11">DSM 100886 HEG_-6_39</strain>
    </source>
</reference>
<evidence type="ECO:0000256" key="2">
    <source>
        <dbReference type="ARBA" id="ARBA00006236"/>
    </source>
</evidence>
<proteinExistence type="inferred from homology"/>
<feature type="transmembrane region" description="Helical" evidence="8">
    <location>
        <begin position="286"/>
        <end position="308"/>
    </location>
</feature>
<feature type="transmembrane region" description="Helical" evidence="8">
    <location>
        <begin position="218"/>
        <end position="240"/>
    </location>
</feature>
<feature type="transmembrane region" description="Helical" evidence="8">
    <location>
        <begin position="78"/>
        <end position="98"/>
    </location>
</feature>
<dbReference type="PROSITE" id="PS50850">
    <property type="entry name" value="MFS"/>
    <property type="match status" value="1"/>
</dbReference>
<reference evidence="10 11" key="1">
    <citation type="journal article" date="2016" name="Genome Announc.">
        <title>First Complete Genome Sequence of a Subdivision 6 Acidobacterium Strain.</title>
        <authorList>
            <person name="Huang S."/>
            <person name="Vieira S."/>
            <person name="Bunk B."/>
            <person name="Riedel T."/>
            <person name="Sproer C."/>
            <person name="Overmann J."/>
        </authorList>
    </citation>
    <scope>NUCLEOTIDE SEQUENCE [LARGE SCALE GENOMIC DNA]</scope>
    <source>
        <strain evidence="11">DSM 100886 HEG_-6_39</strain>
    </source>
</reference>
<gene>
    <name evidence="10" type="primary">bcr</name>
    <name evidence="10" type="ORF">LuPra_01993</name>
</gene>
<name>A0A143PL18_LUTPR</name>
<evidence type="ECO:0000256" key="4">
    <source>
        <dbReference type="ARBA" id="ARBA00022475"/>
    </source>
</evidence>
<evidence type="ECO:0000256" key="7">
    <source>
        <dbReference type="ARBA" id="ARBA00023136"/>
    </source>
</evidence>
<feature type="transmembrane region" description="Helical" evidence="8">
    <location>
        <begin position="7"/>
        <end position="26"/>
    </location>
</feature>
<dbReference type="Proteomes" id="UP000076079">
    <property type="component" value="Chromosome"/>
</dbReference>
<dbReference type="NCBIfam" id="TIGR00710">
    <property type="entry name" value="efflux_Bcr_CflA"/>
    <property type="match status" value="1"/>
</dbReference>
<dbReference type="InterPro" id="IPR036259">
    <property type="entry name" value="MFS_trans_sf"/>
</dbReference>
<dbReference type="InterPro" id="IPR004812">
    <property type="entry name" value="Efflux_drug-R_Bcr/CmlA"/>
</dbReference>
<feature type="domain" description="Major facilitator superfamily (MFS) profile" evidence="9">
    <location>
        <begin position="11"/>
        <end position="392"/>
    </location>
</feature>
<dbReference type="FunFam" id="1.20.1720.10:FF:000005">
    <property type="entry name" value="Bcr/CflA family efflux transporter"/>
    <property type="match status" value="1"/>
</dbReference>
<feature type="transmembrane region" description="Helical" evidence="8">
    <location>
        <begin position="46"/>
        <end position="66"/>
    </location>
</feature>
<feature type="transmembrane region" description="Helical" evidence="8">
    <location>
        <begin position="372"/>
        <end position="388"/>
    </location>
</feature>
<feature type="transmembrane region" description="Helical" evidence="8">
    <location>
        <begin position="346"/>
        <end position="366"/>
    </location>
</feature>
<keyword evidence="5 8" id="KW-0812">Transmembrane</keyword>
<feature type="transmembrane region" description="Helical" evidence="8">
    <location>
        <begin position="314"/>
        <end position="334"/>
    </location>
</feature>
<evidence type="ECO:0000256" key="1">
    <source>
        <dbReference type="ARBA" id="ARBA00004651"/>
    </source>
</evidence>
<dbReference type="InterPro" id="IPR020846">
    <property type="entry name" value="MFS_dom"/>
</dbReference>
<dbReference type="PANTHER" id="PTHR23502:SF132">
    <property type="entry name" value="POLYAMINE TRANSPORTER 2-RELATED"/>
    <property type="match status" value="1"/>
</dbReference>